<dbReference type="Proteomes" id="UP000237749">
    <property type="component" value="Unassembled WGS sequence"/>
</dbReference>
<dbReference type="OrthoDB" id="9778515at2"/>
<gene>
    <name evidence="5" type="ORF">BXY41_112161</name>
</gene>
<evidence type="ECO:0000313" key="5">
    <source>
        <dbReference type="EMBL" id="PPK79001.1"/>
    </source>
</evidence>
<dbReference type="RefSeq" id="WP_104438691.1">
    <property type="nucleotide sequence ID" value="NZ_PTJA01000012.1"/>
</dbReference>
<proteinExistence type="inferred from homology"/>
<evidence type="ECO:0000256" key="2">
    <source>
        <dbReference type="ARBA" id="ARBA00022670"/>
    </source>
</evidence>
<evidence type="ECO:0000256" key="1">
    <source>
        <dbReference type="ARBA" id="ARBA00006534"/>
    </source>
</evidence>
<dbReference type="Gene3D" id="3.40.50.880">
    <property type="match status" value="1"/>
</dbReference>
<keyword evidence="4" id="KW-0720">Serine protease</keyword>
<sequence length="214" mass="24253">MAISILTSMFHNDFPIKFAERLNEIIVNRKNFVFIASEFNDFQEINDRYFKLFLSKFQNAGIRFYGCCIVDNRMTKEEAQRVVKDGDVIWISGGDTPTQFKYLKEYGLDKVLTNHNGVIIGMSAGAINMAKIAVCTTTCDHHQQEIYRALGLVDISVEPHFDYTHVTDELLELSNDYCIYGLCDGAAIICKDGDVELLGDIFILDEHAVKQISS</sequence>
<comment type="caution">
    <text evidence="5">The sequence shown here is derived from an EMBL/GenBank/DDBJ whole genome shotgun (WGS) entry which is preliminary data.</text>
</comment>
<dbReference type="InterPro" id="IPR005320">
    <property type="entry name" value="Peptidase_S51"/>
</dbReference>
<keyword evidence="2" id="KW-0645">Protease</keyword>
<dbReference type="AlphaFoldDB" id="A0A2S6HNB1"/>
<dbReference type="GO" id="GO:0006508">
    <property type="term" value="P:proteolysis"/>
    <property type="evidence" value="ECO:0007669"/>
    <property type="project" value="UniProtKB-KW"/>
</dbReference>
<evidence type="ECO:0000256" key="4">
    <source>
        <dbReference type="ARBA" id="ARBA00022825"/>
    </source>
</evidence>
<name>A0A2S6HNB1_9FIRM</name>
<dbReference type="PANTHER" id="PTHR20842">
    <property type="entry name" value="PROTEASE S51 ALPHA-ASPARTYL DIPEPTIDASE"/>
    <property type="match status" value="1"/>
</dbReference>
<dbReference type="PANTHER" id="PTHR20842:SF0">
    <property type="entry name" value="ALPHA-ASPARTYL DIPEPTIDASE"/>
    <property type="match status" value="1"/>
</dbReference>
<comment type="similarity">
    <text evidence="1">Belongs to the peptidase S51 family.</text>
</comment>
<keyword evidence="6" id="KW-1185">Reference proteome</keyword>
<reference evidence="5 6" key="1">
    <citation type="submission" date="2018-02" db="EMBL/GenBank/DDBJ databases">
        <title>Genomic Encyclopedia of Archaeal and Bacterial Type Strains, Phase II (KMG-II): from individual species to whole genera.</title>
        <authorList>
            <person name="Goeker M."/>
        </authorList>
    </citation>
    <scope>NUCLEOTIDE SEQUENCE [LARGE SCALE GENOMIC DNA]</scope>
    <source>
        <strain evidence="5 6">DSM 3808</strain>
    </source>
</reference>
<dbReference type="SUPFAM" id="SSF52317">
    <property type="entry name" value="Class I glutamine amidotransferase-like"/>
    <property type="match status" value="1"/>
</dbReference>
<evidence type="ECO:0000313" key="6">
    <source>
        <dbReference type="Proteomes" id="UP000237749"/>
    </source>
</evidence>
<dbReference type="EMBL" id="PTJA01000012">
    <property type="protein sequence ID" value="PPK79001.1"/>
    <property type="molecule type" value="Genomic_DNA"/>
</dbReference>
<protein>
    <submittedName>
        <fullName evidence="5">Dipeptidase E</fullName>
    </submittedName>
</protein>
<dbReference type="Pfam" id="PF03575">
    <property type="entry name" value="Peptidase_S51"/>
    <property type="match status" value="1"/>
</dbReference>
<keyword evidence="3" id="KW-0378">Hydrolase</keyword>
<accession>A0A2S6HNB1</accession>
<organism evidence="5 6">
    <name type="scientific">Lacrimispora xylanisolvens</name>
    <dbReference type="NCBI Taxonomy" id="384636"/>
    <lineage>
        <taxon>Bacteria</taxon>
        <taxon>Bacillati</taxon>
        <taxon>Bacillota</taxon>
        <taxon>Clostridia</taxon>
        <taxon>Lachnospirales</taxon>
        <taxon>Lachnospiraceae</taxon>
        <taxon>Lacrimispora</taxon>
    </lineage>
</organism>
<dbReference type="InterPro" id="IPR029062">
    <property type="entry name" value="Class_I_gatase-like"/>
</dbReference>
<evidence type="ECO:0000256" key="3">
    <source>
        <dbReference type="ARBA" id="ARBA00022801"/>
    </source>
</evidence>
<dbReference type="GO" id="GO:0008236">
    <property type="term" value="F:serine-type peptidase activity"/>
    <property type="evidence" value="ECO:0007669"/>
    <property type="project" value="UniProtKB-KW"/>
</dbReference>